<proteinExistence type="predicted"/>
<keyword evidence="2" id="KW-1133">Transmembrane helix</keyword>
<reference evidence="3 4" key="1">
    <citation type="submission" date="2016-12" db="EMBL/GenBank/DDBJ databases">
        <title>Genome sequencing of Methylocaldum marinum.</title>
        <authorList>
            <person name="Takeuchi M."/>
            <person name="Kamagata Y."/>
            <person name="Hiraoka S."/>
            <person name="Oshima K."/>
            <person name="Hattori M."/>
            <person name="Iwasaki W."/>
        </authorList>
    </citation>
    <scope>NUCLEOTIDE SEQUENCE [LARGE SCALE GENOMIC DNA]</scope>
    <source>
        <strain evidence="3 4">S8</strain>
    </source>
</reference>
<organism evidence="3 4">
    <name type="scientific">Methylocaldum marinum</name>
    <dbReference type="NCBI Taxonomy" id="1432792"/>
    <lineage>
        <taxon>Bacteria</taxon>
        <taxon>Pseudomonadati</taxon>
        <taxon>Pseudomonadota</taxon>
        <taxon>Gammaproteobacteria</taxon>
        <taxon>Methylococcales</taxon>
        <taxon>Methylococcaceae</taxon>
        <taxon>Methylocaldum</taxon>
    </lineage>
</organism>
<keyword evidence="4" id="KW-1185">Reference proteome</keyword>
<feature type="transmembrane region" description="Helical" evidence="2">
    <location>
        <begin position="99"/>
        <end position="120"/>
    </location>
</feature>
<dbReference type="Proteomes" id="UP000266313">
    <property type="component" value="Chromosome"/>
</dbReference>
<evidence type="ECO:0000256" key="2">
    <source>
        <dbReference type="SAM" id="Phobius"/>
    </source>
</evidence>
<dbReference type="EMBL" id="AP017928">
    <property type="protein sequence ID" value="BBA36695.1"/>
    <property type="molecule type" value="Genomic_DNA"/>
</dbReference>
<keyword evidence="2" id="KW-0472">Membrane</keyword>
<accession>A0A250KYJ0</accession>
<keyword evidence="2" id="KW-0812">Transmembrane</keyword>
<feature type="region of interest" description="Disordered" evidence="1">
    <location>
        <begin position="41"/>
        <end position="60"/>
    </location>
</feature>
<dbReference type="KEGG" id="mmai:sS8_4772"/>
<sequence>MKLGLSLLLILAVLGHFAPGIPERAAYVLCFGADGHVAVEPGGHDHRAPDPGRSAGHHTEISAPFSGDGSCIDIPVAGNDHGSHAPFPEIGTGFGGLEWLALVALCFILLPSVGTVAAGFRPHRPPPADARVLLRRTVVLLI</sequence>
<name>A0A250KYJ0_9GAMM</name>
<gene>
    <name evidence="3" type="ORF">sS8_4772</name>
</gene>
<evidence type="ECO:0000313" key="4">
    <source>
        <dbReference type="Proteomes" id="UP000266313"/>
    </source>
</evidence>
<evidence type="ECO:0000256" key="1">
    <source>
        <dbReference type="SAM" id="MobiDB-lite"/>
    </source>
</evidence>
<protein>
    <submittedName>
        <fullName evidence="3">Uncharacterized protein</fullName>
    </submittedName>
</protein>
<dbReference type="AlphaFoldDB" id="A0A250KYJ0"/>
<evidence type="ECO:0000313" key="3">
    <source>
        <dbReference type="EMBL" id="BBA36695.1"/>
    </source>
</evidence>